<organism evidence="2 3">
    <name type="scientific">Trichormus variabilis N2B</name>
    <dbReference type="NCBI Taxonomy" id="2681315"/>
    <lineage>
        <taxon>Bacteria</taxon>
        <taxon>Bacillati</taxon>
        <taxon>Cyanobacteriota</taxon>
        <taxon>Cyanophyceae</taxon>
        <taxon>Nostocales</taxon>
        <taxon>Nostocaceae</taxon>
        <taxon>Trichormus</taxon>
    </lineage>
</organism>
<evidence type="ECO:0000256" key="1">
    <source>
        <dbReference type="SAM" id="Phobius"/>
    </source>
</evidence>
<dbReference type="EMBL" id="JACKZP010000013">
    <property type="protein sequence ID" value="MBC1301408.1"/>
    <property type="molecule type" value="Genomic_DNA"/>
</dbReference>
<keyword evidence="1" id="KW-0812">Transmembrane</keyword>
<keyword evidence="3" id="KW-1185">Reference proteome</keyword>
<evidence type="ECO:0000313" key="3">
    <source>
        <dbReference type="Proteomes" id="UP000570851"/>
    </source>
</evidence>
<gene>
    <name evidence="2" type="ORF">GNE12_05705</name>
</gene>
<sequence length="222" mass="25157">MKSLKDILKILVTVTLINYIQLPVAWADVLSPGESPVSYCFKIANLDKYPNYLLIAHIKSQNPNLPTYNRILQSGKCLGLNGYREYSDVYAIKKSLLKFQDIVKSEEGESIKDLNSKKALLIPAKNSIKSLRLLPDRYGIKEVADVLEIVAIAPKSLDLKYKEVVYTSKQGNSETKAYQVQDTRPLPSWSKTLNWFNLIIPGISLVGIMMAYKKLKFDKKQN</sequence>
<proteinExistence type="predicted"/>
<evidence type="ECO:0000313" key="2">
    <source>
        <dbReference type="EMBL" id="MBC1301408.1"/>
    </source>
</evidence>
<dbReference type="RefSeq" id="WP_011320669.1">
    <property type="nucleotide sequence ID" value="NZ_JACKZP010000013.1"/>
</dbReference>
<dbReference type="Proteomes" id="UP000570851">
    <property type="component" value="Unassembled WGS sequence"/>
</dbReference>
<reference evidence="2 3" key="1">
    <citation type="submission" date="2019-11" db="EMBL/GenBank/DDBJ databases">
        <title>Comparison of genomes from free-living endosymbiotic cyanobacteria isolated from Azolla.</title>
        <authorList>
            <person name="Thiel T."/>
            <person name="Pratte B."/>
        </authorList>
    </citation>
    <scope>NUCLEOTIDE SEQUENCE [LARGE SCALE GENOMIC DNA]</scope>
    <source>
        <strain evidence="2 3">N2B</strain>
    </source>
</reference>
<name>A0ABR6S4U9_ANAVA</name>
<dbReference type="GeneID" id="58726783"/>
<keyword evidence="1" id="KW-0472">Membrane</keyword>
<protein>
    <submittedName>
        <fullName evidence="2">Uncharacterized protein</fullName>
    </submittedName>
</protein>
<accession>A0ABR6S4U9</accession>
<comment type="caution">
    <text evidence="2">The sequence shown here is derived from an EMBL/GenBank/DDBJ whole genome shotgun (WGS) entry which is preliminary data.</text>
</comment>
<feature type="transmembrane region" description="Helical" evidence="1">
    <location>
        <begin position="195"/>
        <end position="212"/>
    </location>
</feature>
<keyword evidence="1" id="KW-1133">Transmembrane helix</keyword>